<keyword evidence="10" id="KW-0159">Chromosome partition</keyword>
<evidence type="ECO:0000256" key="5">
    <source>
        <dbReference type="ARBA" id="ARBA00016329"/>
    </source>
</evidence>
<dbReference type="InterPro" id="IPR013251">
    <property type="entry name" value="DASH_Spc19"/>
</dbReference>
<dbReference type="RefSeq" id="XP_002550477.1">
    <property type="nucleotide sequence ID" value="XM_002550431.1"/>
</dbReference>
<keyword evidence="14" id="KW-0137">Centromere</keyword>
<evidence type="ECO:0000256" key="6">
    <source>
        <dbReference type="ARBA" id="ARBA00022454"/>
    </source>
</evidence>
<evidence type="ECO:0000256" key="9">
    <source>
        <dbReference type="ARBA" id="ARBA00022776"/>
    </source>
</evidence>
<dbReference type="OrthoDB" id="3361333at2759"/>
<dbReference type="STRING" id="294747.C5MFD2"/>
<keyword evidence="13" id="KW-0539">Nucleus</keyword>
<evidence type="ECO:0000256" key="3">
    <source>
        <dbReference type="ARBA" id="ARBA00004629"/>
    </source>
</evidence>
<sequence length="173" mass="20209">MTDQDHQPRFNNLENCTNSLRESINILQNSNQLLDDTLKGSNRLSKILSTRKVFDVIPELDLNDAKRNFANNINPQINDNLQKLSDELIKLTTRKNTLLNELKMLKVRSKKYENKRNNKPTGKNINRLLSDADIESLLNNSKLQDKYDIGKIRQLQVLRDKKNRLKYTLSRMS</sequence>
<comment type="similarity">
    <text evidence="4">Belongs to the DASH complex SPC19 family.</text>
</comment>
<evidence type="ECO:0000256" key="2">
    <source>
        <dbReference type="ARBA" id="ARBA00004186"/>
    </source>
</evidence>
<comment type="subcellular location">
    <subcellularLocation>
        <location evidence="3">Chromosome</location>
        <location evidence="3">Centromere</location>
        <location evidence="3">Kinetochore</location>
    </subcellularLocation>
    <subcellularLocation>
        <location evidence="2">Cytoplasm</location>
        <location evidence="2">Cytoskeleton</location>
        <location evidence="2">Spindle</location>
    </subcellularLocation>
    <subcellularLocation>
        <location evidence="1">Nucleus</location>
    </subcellularLocation>
</comment>
<dbReference type="EMBL" id="GG692400">
    <property type="protein sequence ID" value="EER31992.1"/>
    <property type="molecule type" value="Genomic_DNA"/>
</dbReference>
<organism evidence="18 19">
    <name type="scientific">Candida tropicalis (strain ATCC MYA-3404 / T1)</name>
    <name type="common">Yeast</name>
    <dbReference type="NCBI Taxonomy" id="294747"/>
    <lineage>
        <taxon>Eukaryota</taxon>
        <taxon>Fungi</taxon>
        <taxon>Dikarya</taxon>
        <taxon>Ascomycota</taxon>
        <taxon>Saccharomycotina</taxon>
        <taxon>Pichiomycetes</taxon>
        <taxon>Debaryomycetaceae</taxon>
        <taxon>Candida/Lodderomyces clade</taxon>
        <taxon>Candida</taxon>
    </lineage>
</organism>
<dbReference type="HOGENOM" id="CLU_112993_1_0_1"/>
<evidence type="ECO:0000256" key="17">
    <source>
        <dbReference type="SAM" id="Coils"/>
    </source>
</evidence>
<comment type="subunit">
    <text evidence="16">Component of the DASH complex consisting of ASK1, DAD1, DAD2, DAD3, DAD4, DAM1, DUO1, HSK3, SPC19 and SPC34, with a stoichiometry of one copy of each subunit per complex. Multiple DASH complexes oligomerize to form a ring that encircles spindle microtubules and organizes the rod-like NDC80 complexes of the outer kinetochore. DASH complex oligomerization strengthens microtubule attachments. On cytoplasmic microtubules, DASH complexes appear to form patches instead of rings.</text>
</comment>
<evidence type="ECO:0000256" key="12">
    <source>
        <dbReference type="ARBA" id="ARBA00023212"/>
    </source>
</evidence>
<evidence type="ECO:0000256" key="16">
    <source>
        <dbReference type="ARBA" id="ARBA00046633"/>
    </source>
</evidence>
<dbReference type="eggNOG" id="ENOG502SDEQ">
    <property type="taxonomic scope" value="Eukaryota"/>
</dbReference>
<dbReference type="GeneID" id="8298128"/>
<reference evidence="18 19" key="1">
    <citation type="journal article" date="2009" name="Nature">
        <title>Evolution of pathogenicity and sexual reproduction in eight Candida genomes.</title>
        <authorList>
            <person name="Butler G."/>
            <person name="Rasmussen M.D."/>
            <person name="Lin M.F."/>
            <person name="Santos M.A."/>
            <person name="Sakthikumar S."/>
            <person name="Munro C.A."/>
            <person name="Rheinbay E."/>
            <person name="Grabherr M."/>
            <person name="Forche A."/>
            <person name="Reedy J.L."/>
            <person name="Agrafioti I."/>
            <person name="Arnaud M.B."/>
            <person name="Bates S."/>
            <person name="Brown A.J."/>
            <person name="Brunke S."/>
            <person name="Costanzo M.C."/>
            <person name="Fitzpatrick D.A."/>
            <person name="de Groot P.W."/>
            <person name="Harris D."/>
            <person name="Hoyer L.L."/>
            <person name="Hube B."/>
            <person name="Klis F.M."/>
            <person name="Kodira C."/>
            <person name="Lennard N."/>
            <person name="Logue M.E."/>
            <person name="Martin R."/>
            <person name="Neiman A.M."/>
            <person name="Nikolaou E."/>
            <person name="Quail M.A."/>
            <person name="Quinn J."/>
            <person name="Santos M.C."/>
            <person name="Schmitzberger F.F."/>
            <person name="Sherlock G."/>
            <person name="Shah P."/>
            <person name="Silverstein K.A."/>
            <person name="Skrzypek M.S."/>
            <person name="Soll D."/>
            <person name="Staggs R."/>
            <person name="Stansfield I."/>
            <person name="Stumpf M.P."/>
            <person name="Sudbery P.E."/>
            <person name="Srikantha T."/>
            <person name="Zeng Q."/>
            <person name="Berman J."/>
            <person name="Berriman M."/>
            <person name="Heitman J."/>
            <person name="Gow N.A."/>
            <person name="Lorenz M.C."/>
            <person name="Birren B.W."/>
            <person name="Kellis M."/>
            <person name="Cuomo C.A."/>
        </authorList>
    </citation>
    <scope>NUCLEOTIDE SEQUENCE [LARGE SCALE GENOMIC DNA]</scope>
    <source>
        <strain evidence="19">ATCC MYA-3404 / T1</strain>
    </source>
</reference>
<dbReference type="PANTHER" id="PTHR28262:SF1">
    <property type="entry name" value="DASH COMPLEX SUBUNIT SPC19"/>
    <property type="match status" value="1"/>
</dbReference>
<keyword evidence="8" id="KW-0493">Microtubule</keyword>
<evidence type="ECO:0000256" key="8">
    <source>
        <dbReference type="ARBA" id="ARBA00022701"/>
    </source>
</evidence>
<dbReference type="Pfam" id="PF08287">
    <property type="entry name" value="DASH_Spc19"/>
    <property type="match status" value="1"/>
</dbReference>
<evidence type="ECO:0000256" key="7">
    <source>
        <dbReference type="ARBA" id="ARBA00022490"/>
    </source>
</evidence>
<evidence type="ECO:0000256" key="11">
    <source>
        <dbReference type="ARBA" id="ARBA00022838"/>
    </source>
</evidence>
<keyword evidence="19" id="KW-1185">Reference proteome</keyword>
<keyword evidence="17" id="KW-0175">Coiled coil</keyword>
<evidence type="ECO:0000313" key="18">
    <source>
        <dbReference type="EMBL" id="EER31992.1"/>
    </source>
</evidence>
<keyword evidence="6" id="KW-0158">Chromosome</keyword>
<keyword evidence="9" id="KW-0498">Mitosis</keyword>
<dbReference type="GO" id="GO:0008608">
    <property type="term" value="P:attachment of spindle microtubules to kinetochore"/>
    <property type="evidence" value="ECO:0007669"/>
    <property type="project" value="InterPro"/>
</dbReference>
<keyword evidence="12" id="KW-0206">Cytoskeleton</keyword>
<dbReference type="AlphaFoldDB" id="C5MFD2"/>
<evidence type="ECO:0000256" key="13">
    <source>
        <dbReference type="ARBA" id="ARBA00023242"/>
    </source>
</evidence>
<evidence type="ECO:0000256" key="10">
    <source>
        <dbReference type="ARBA" id="ARBA00022829"/>
    </source>
</evidence>
<keyword evidence="11" id="KW-0995">Kinetochore</keyword>
<keyword evidence="9" id="KW-0131">Cell cycle</keyword>
<evidence type="ECO:0000256" key="14">
    <source>
        <dbReference type="ARBA" id="ARBA00023328"/>
    </source>
</evidence>
<dbReference type="VEuPathDB" id="FungiDB:CTRG_04775"/>
<name>C5MFD2_CANTT</name>
<gene>
    <name evidence="18" type="ORF">CTRG_04775</name>
</gene>
<dbReference type="KEGG" id="ctp:CTRG_04775"/>
<evidence type="ECO:0000256" key="15">
    <source>
        <dbReference type="ARBA" id="ARBA00032583"/>
    </source>
</evidence>
<dbReference type="PANTHER" id="PTHR28262">
    <property type="entry name" value="DASH COMPLEX SUBUNIT SPC19"/>
    <property type="match status" value="1"/>
</dbReference>
<evidence type="ECO:0000313" key="19">
    <source>
        <dbReference type="Proteomes" id="UP000002037"/>
    </source>
</evidence>
<evidence type="ECO:0000256" key="1">
    <source>
        <dbReference type="ARBA" id="ARBA00004123"/>
    </source>
</evidence>
<evidence type="ECO:0000256" key="4">
    <source>
        <dbReference type="ARBA" id="ARBA00008952"/>
    </source>
</evidence>
<keyword evidence="9" id="KW-0132">Cell division</keyword>
<accession>C5MFD2</accession>
<proteinExistence type="inferred from homology"/>
<dbReference type="Proteomes" id="UP000002037">
    <property type="component" value="Unassembled WGS sequence"/>
</dbReference>
<keyword evidence="7" id="KW-0963">Cytoplasm</keyword>
<dbReference type="GO" id="GO:0042729">
    <property type="term" value="C:DASH complex"/>
    <property type="evidence" value="ECO:0007669"/>
    <property type="project" value="InterPro"/>
</dbReference>
<protein>
    <recommendedName>
        <fullName evidence="5">DASH complex subunit SPC19</fullName>
    </recommendedName>
    <alternativeName>
        <fullName evidence="15">Outer kinetochore protein SPC19</fullName>
    </alternativeName>
</protein>
<feature type="coiled-coil region" evidence="17">
    <location>
        <begin position="81"/>
        <end position="115"/>
    </location>
</feature>
<dbReference type="GO" id="GO:0005876">
    <property type="term" value="C:spindle microtubule"/>
    <property type="evidence" value="ECO:0007669"/>
    <property type="project" value="InterPro"/>
</dbReference>